<feature type="compositionally biased region" description="Basic and acidic residues" evidence="2">
    <location>
        <begin position="303"/>
        <end position="316"/>
    </location>
</feature>
<name>A0A9W9W212_9EURO</name>
<feature type="compositionally biased region" description="Polar residues" evidence="2">
    <location>
        <begin position="91"/>
        <end position="115"/>
    </location>
</feature>
<keyword evidence="1" id="KW-0175">Coiled coil</keyword>
<feature type="region of interest" description="Disordered" evidence="2">
    <location>
        <begin position="70"/>
        <end position="146"/>
    </location>
</feature>
<feature type="compositionally biased region" description="Polar residues" evidence="2">
    <location>
        <begin position="372"/>
        <end position="391"/>
    </location>
</feature>
<dbReference type="AlphaFoldDB" id="A0A9W9W212"/>
<gene>
    <name evidence="3" type="ORF">N7509_005170</name>
</gene>
<evidence type="ECO:0000313" key="3">
    <source>
        <dbReference type="EMBL" id="KAJ5397057.1"/>
    </source>
</evidence>
<comment type="caution">
    <text evidence="3">The sequence shown here is derived from an EMBL/GenBank/DDBJ whole genome shotgun (WGS) entry which is preliminary data.</text>
</comment>
<feature type="region of interest" description="Disordered" evidence="2">
    <location>
        <begin position="356"/>
        <end position="393"/>
    </location>
</feature>
<feature type="region of interest" description="Disordered" evidence="2">
    <location>
        <begin position="302"/>
        <end position="322"/>
    </location>
</feature>
<dbReference type="RefSeq" id="XP_056489109.1">
    <property type="nucleotide sequence ID" value="XM_056629807.1"/>
</dbReference>
<feature type="coiled-coil region" evidence="1">
    <location>
        <begin position="395"/>
        <end position="451"/>
    </location>
</feature>
<proteinExistence type="predicted"/>
<dbReference type="GeneID" id="81368787"/>
<dbReference type="EMBL" id="JAPZBU010000006">
    <property type="protein sequence ID" value="KAJ5397057.1"/>
    <property type="molecule type" value="Genomic_DNA"/>
</dbReference>
<feature type="compositionally biased region" description="Polar residues" evidence="2">
    <location>
        <begin position="124"/>
        <end position="144"/>
    </location>
</feature>
<reference evidence="3" key="1">
    <citation type="submission" date="2022-12" db="EMBL/GenBank/DDBJ databases">
        <authorList>
            <person name="Petersen C."/>
        </authorList>
    </citation>
    <scope>NUCLEOTIDE SEQUENCE</scope>
    <source>
        <strain evidence="3">IBT 29677</strain>
    </source>
</reference>
<keyword evidence="4" id="KW-1185">Reference proteome</keyword>
<evidence type="ECO:0000313" key="4">
    <source>
        <dbReference type="Proteomes" id="UP001147747"/>
    </source>
</evidence>
<protein>
    <submittedName>
        <fullName evidence="3">Uncharacterized protein</fullName>
    </submittedName>
</protein>
<evidence type="ECO:0000256" key="1">
    <source>
        <dbReference type="SAM" id="Coils"/>
    </source>
</evidence>
<reference evidence="3" key="2">
    <citation type="journal article" date="2023" name="IMA Fungus">
        <title>Comparative genomic study of the Penicillium genus elucidates a diverse pangenome and 15 lateral gene transfer events.</title>
        <authorList>
            <person name="Petersen C."/>
            <person name="Sorensen T."/>
            <person name="Nielsen M.R."/>
            <person name="Sondergaard T.E."/>
            <person name="Sorensen J.L."/>
            <person name="Fitzpatrick D.A."/>
            <person name="Frisvad J.C."/>
            <person name="Nielsen K.L."/>
        </authorList>
    </citation>
    <scope>NUCLEOTIDE SEQUENCE</scope>
    <source>
        <strain evidence="3">IBT 29677</strain>
    </source>
</reference>
<feature type="compositionally biased region" description="Low complexity" evidence="2">
    <location>
        <begin position="70"/>
        <end position="80"/>
    </location>
</feature>
<organism evidence="3 4">
    <name type="scientific">Penicillium cosmopolitanum</name>
    <dbReference type="NCBI Taxonomy" id="1131564"/>
    <lineage>
        <taxon>Eukaryota</taxon>
        <taxon>Fungi</taxon>
        <taxon>Dikarya</taxon>
        <taxon>Ascomycota</taxon>
        <taxon>Pezizomycotina</taxon>
        <taxon>Eurotiomycetes</taxon>
        <taxon>Eurotiomycetidae</taxon>
        <taxon>Eurotiales</taxon>
        <taxon>Aspergillaceae</taxon>
        <taxon>Penicillium</taxon>
    </lineage>
</organism>
<dbReference type="OrthoDB" id="9977870at2759"/>
<sequence length="540" mass="60019">MDDPPTPSLVPVFDEQQYRTDVLHLDSADAEQARAQQLSDEARTLGLKVPEIEASAPLAASIASGMVDLSSSPLLSSGSSTDRNSLADGSVTPSYEPSSPSPLDQVVSSPSSITIASERAKPGSTRSLASLSTRPTSYCSSESRTLPGAYAYGKNADNLSVPVNRMSMLSVASADKKDKRRSSIKSAIGRIQFRRKRPSSVLLPPDSNVLVSKGDTGVDHVYLEQKKQAPTSNEVLPRPPTSESLAKLEVPLFDKESLQRSLDDPELGEMLERHRLEKNRHMAFQDAALSIARQRHQTAISERYSENERLEEEKRVKNTAATSRLEERQLAIEMEQQRDFERAKMNSRTRIKHMEGYFRNSSPPSSPSPSPAGTSTAQQSSESMISETNGTPPARRITQQQKEQLEQQYHAHESMDALHEARIKVLRDRQEMKLSEAMERMERELDTLCETNIKNIKTLQVEHRNEETAVIKALDSKKVELQHRWHLEEAILRHRLEERNGLVYGPLPVISFTVAVADDSETENRDCAISEASSVAAGDI</sequence>
<evidence type="ECO:0000256" key="2">
    <source>
        <dbReference type="SAM" id="MobiDB-lite"/>
    </source>
</evidence>
<dbReference type="Proteomes" id="UP001147747">
    <property type="component" value="Unassembled WGS sequence"/>
</dbReference>
<accession>A0A9W9W212</accession>